<dbReference type="PANTHER" id="PTHR37299:SF1">
    <property type="entry name" value="STAGE 0 SPORULATION PROTEIN A HOMOLOG"/>
    <property type="match status" value="1"/>
</dbReference>
<protein>
    <submittedName>
        <fullName evidence="2">LytTR family DNA-binding domain-containing protein</fullName>
    </submittedName>
</protein>
<sequence length="223" mass="25508">MTMENLEISKDFLKQYTDLLKDWIPRNASLAIAMDGHYSYYFSGQHDIRLKEGEPIAAGSVAEKVLTLKKKVELIVDQTLSDFPYYGIGYPIEVRGKVGALIVILPPTYEKDKIGSVSMLTGKLEHEWFPVPIDHITHLESFQKKTFFYTEDGQYSITQTLKELTMRLPQTFLRIHRSYIVNTTCIERIARDFSSNLVVTLKDGTELPVSQSYVNEVRCALGF</sequence>
<reference evidence="2 3" key="1">
    <citation type="submission" date="2023-06" db="EMBL/GenBank/DDBJ databases">
        <title>Sporosarcina sp. nov., isolated from Korean tranditional fermented seafood 'Jeotgal'.</title>
        <authorList>
            <person name="Yang A.I."/>
            <person name="Shin N.-R."/>
        </authorList>
    </citation>
    <scope>NUCLEOTIDE SEQUENCE [LARGE SCALE GENOMIC DNA]</scope>
    <source>
        <strain evidence="2 3">T2O-4</strain>
    </source>
</reference>
<accession>A0ABZ0L6U4</accession>
<dbReference type="Proteomes" id="UP001303902">
    <property type="component" value="Chromosome"/>
</dbReference>
<dbReference type="InterPro" id="IPR007492">
    <property type="entry name" value="LytTR_DNA-bd_dom"/>
</dbReference>
<evidence type="ECO:0000259" key="1">
    <source>
        <dbReference type="PROSITE" id="PS50930"/>
    </source>
</evidence>
<keyword evidence="2" id="KW-0238">DNA-binding</keyword>
<dbReference type="SMART" id="SM00850">
    <property type="entry name" value="LytTR"/>
    <property type="match status" value="1"/>
</dbReference>
<gene>
    <name evidence="2" type="ORF">QWT69_03940</name>
</gene>
<keyword evidence="3" id="KW-1185">Reference proteome</keyword>
<dbReference type="Gene3D" id="2.40.50.40">
    <property type="match status" value="1"/>
</dbReference>
<feature type="domain" description="HTH LytTR-type" evidence="1">
    <location>
        <begin position="120"/>
        <end position="223"/>
    </location>
</feature>
<dbReference type="GO" id="GO:0003677">
    <property type="term" value="F:DNA binding"/>
    <property type="evidence" value="ECO:0007669"/>
    <property type="project" value="UniProtKB-KW"/>
</dbReference>
<evidence type="ECO:0000313" key="2">
    <source>
        <dbReference type="EMBL" id="WOV88285.1"/>
    </source>
</evidence>
<dbReference type="PANTHER" id="PTHR37299">
    <property type="entry name" value="TRANSCRIPTIONAL REGULATOR-RELATED"/>
    <property type="match status" value="1"/>
</dbReference>
<dbReference type="Gene3D" id="2.20.25.10">
    <property type="match status" value="1"/>
</dbReference>
<proteinExistence type="predicted"/>
<name>A0ABZ0L6U4_9BACL</name>
<evidence type="ECO:0000313" key="3">
    <source>
        <dbReference type="Proteomes" id="UP001303902"/>
    </source>
</evidence>
<dbReference type="InterPro" id="IPR046947">
    <property type="entry name" value="LytR-like"/>
</dbReference>
<dbReference type="PROSITE" id="PS50930">
    <property type="entry name" value="HTH_LYTTR"/>
    <property type="match status" value="1"/>
</dbReference>
<dbReference type="EMBL" id="CP129118">
    <property type="protein sequence ID" value="WOV88285.1"/>
    <property type="molecule type" value="Genomic_DNA"/>
</dbReference>
<dbReference type="Pfam" id="PF04397">
    <property type="entry name" value="LytTR"/>
    <property type="match status" value="1"/>
</dbReference>
<organism evidence="2 3">
    <name type="scientific">Sporosarcina oncorhynchi</name>
    <dbReference type="NCBI Taxonomy" id="3056444"/>
    <lineage>
        <taxon>Bacteria</taxon>
        <taxon>Bacillati</taxon>
        <taxon>Bacillota</taxon>
        <taxon>Bacilli</taxon>
        <taxon>Bacillales</taxon>
        <taxon>Caryophanaceae</taxon>
        <taxon>Sporosarcina</taxon>
    </lineage>
</organism>
<dbReference type="RefSeq" id="WP_317969175.1">
    <property type="nucleotide sequence ID" value="NZ_CP129118.1"/>
</dbReference>